<evidence type="ECO:0000313" key="8">
    <source>
        <dbReference type="Proteomes" id="UP000053831"/>
    </source>
</evidence>
<feature type="domain" description="MMS19 N-terminal" evidence="6">
    <location>
        <begin position="66"/>
        <end position="324"/>
    </location>
</feature>
<dbReference type="STRING" id="150374.A0A0M8N255"/>
<keyword evidence="3 4" id="KW-0539">Nucleus</keyword>
<dbReference type="EMBL" id="LGSR01000020">
    <property type="protein sequence ID" value="KOS19034.1"/>
    <property type="molecule type" value="Genomic_DNA"/>
</dbReference>
<evidence type="ECO:0000256" key="1">
    <source>
        <dbReference type="ARBA" id="ARBA00004123"/>
    </source>
</evidence>
<proteinExistence type="inferred from homology"/>
<reference evidence="7 8" key="1">
    <citation type="submission" date="2015-07" db="EMBL/GenBank/DDBJ databases">
        <title>The genome of the fungus Escovopsis weberi, a specialized disease agent of ant agriculture.</title>
        <authorList>
            <person name="de Man T.J."/>
            <person name="Stajich J.E."/>
            <person name="Kubicek C.P."/>
            <person name="Chenthamara K."/>
            <person name="Atanasova L."/>
            <person name="Druzhinina I.S."/>
            <person name="Birnbaum S."/>
            <person name="Barribeau S.M."/>
            <person name="Teiling C."/>
            <person name="Suen G."/>
            <person name="Currie C."/>
            <person name="Gerardo N.M."/>
        </authorList>
    </citation>
    <scope>NUCLEOTIDE SEQUENCE [LARGE SCALE GENOMIC DNA]</scope>
</reference>
<dbReference type="PANTHER" id="PTHR12891:SF0">
    <property type="entry name" value="MMS19 NUCLEOTIDE EXCISION REPAIR PROTEIN HOMOLOG"/>
    <property type="match status" value="1"/>
</dbReference>
<keyword evidence="2" id="KW-0677">Repeat</keyword>
<dbReference type="GO" id="GO:0051604">
    <property type="term" value="P:protein maturation"/>
    <property type="evidence" value="ECO:0007669"/>
    <property type="project" value="UniProtKB-UniRule"/>
</dbReference>
<dbReference type="SUPFAM" id="SSF48371">
    <property type="entry name" value="ARM repeat"/>
    <property type="match status" value="1"/>
</dbReference>
<dbReference type="GO" id="GO:0006281">
    <property type="term" value="P:DNA repair"/>
    <property type="evidence" value="ECO:0007669"/>
    <property type="project" value="UniProtKB-UniRule"/>
</dbReference>
<evidence type="ECO:0000313" key="7">
    <source>
        <dbReference type="EMBL" id="KOS19034.1"/>
    </source>
</evidence>
<comment type="similarity">
    <text evidence="4">Belongs to the MET18/MMS19 family.</text>
</comment>
<dbReference type="InterPro" id="IPR024687">
    <property type="entry name" value="MMS19_C"/>
</dbReference>
<evidence type="ECO:0000256" key="3">
    <source>
        <dbReference type="ARBA" id="ARBA00023242"/>
    </source>
</evidence>
<organism evidence="7 8">
    <name type="scientific">Escovopsis weberi</name>
    <dbReference type="NCBI Taxonomy" id="150374"/>
    <lineage>
        <taxon>Eukaryota</taxon>
        <taxon>Fungi</taxon>
        <taxon>Dikarya</taxon>
        <taxon>Ascomycota</taxon>
        <taxon>Pezizomycotina</taxon>
        <taxon>Sordariomycetes</taxon>
        <taxon>Hypocreomycetidae</taxon>
        <taxon>Hypocreales</taxon>
        <taxon>Hypocreaceae</taxon>
        <taxon>Escovopsis</taxon>
    </lineage>
</organism>
<keyword evidence="4" id="KW-0234">DNA repair</keyword>
<comment type="function">
    <text evidence="4">Key component of the cytosolic iron-sulfur protein assembly (CIA) complex, a multiprotein complex that mediates the incorporation of iron-sulfur cluster into apoproteins specifically involved in DNA metabolism and genomic integrity. In the CIA complex, MMS19 acts as an adapter between early-acting CIA components and a subset of cellular target iron-sulfur proteins.</text>
</comment>
<evidence type="ECO:0000256" key="4">
    <source>
        <dbReference type="RuleBase" id="RU367072"/>
    </source>
</evidence>
<dbReference type="InterPro" id="IPR029240">
    <property type="entry name" value="MMS19_N"/>
</dbReference>
<dbReference type="InterPro" id="IPR016024">
    <property type="entry name" value="ARM-type_fold"/>
</dbReference>
<dbReference type="Pfam" id="PF14500">
    <property type="entry name" value="MMS19_N"/>
    <property type="match status" value="1"/>
</dbReference>
<dbReference type="GO" id="GO:0005634">
    <property type="term" value="C:nucleus"/>
    <property type="evidence" value="ECO:0007669"/>
    <property type="project" value="UniProtKB-SubCell"/>
</dbReference>
<dbReference type="GO" id="GO:0016226">
    <property type="term" value="P:iron-sulfur cluster assembly"/>
    <property type="evidence" value="ECO:0007669"/>
    <property type="project" value="UniProtKB-UniRule"/>
</dbReference>
<dbReference type="GO" id="GO:0097361">
    <property type="term" value="C:cytosolic [4Fe-4S] assembly targeting complex"/>
    <property type="evidence" value="ECO:0007669"/>
    <property type="project" value="UniProtKB-UniRule"/>
</dbReference>
<evidence type="ECO:0000259" key="5">
    <source>
        <dbReference type="Pfam" id="PF12460"/>
    </source>
</evidence>
<dbReference type="Pfam" id="PF12460">
    <property type="entry name" value="MMS19_C"/>
    <property type="match status" value="1"/>
</dbReference>
<dbReference type="AlphaFoldDB" id="A0A0M8N255"/>
<dbReference type="PANTHER" id="PTHR12891">
    <property type="entry name" value="DNA REPAIR/TRANSCRIPTION PROTEIN MET18/MMS19"/>
    <property type="match status" value="1"/>
</dbReference>
<evidence type="ECO:0000256" key="2">
    <source>
        <dbReference type="ARBA" id="ARBA00022737"/>
    </source>
</evidence>
<name>A0A0M8N255_ESCWE</name>
<gene>
    <name evidence="7" type="ORF">ESCO_001178</name>
</gene>
<accession>A0A0M8N255</accession>
<dbReference type="OrthoDB" id="342900at2759"/>
<protein>
    <recommendedName>
        <fullName evidence="4">MMS19 nucleotide excision repair protein</fullName>
    </recommendedName>
</protein>
<feature type="domain" description="MMS19 C-terminal" evidence="5">
    <location>
        <begin position="752"/>
        <end position="1107"/>
    </location>
</feature>
<comment type="caution">
    <text evidence="7">The sequence shown here is derived from an EMBL/GenBank/DDBJ whole genome shotgun (WGS) entry which is preliminary data.</text>
</comment>
<keyword evidence="4" id="KW-0227">DNA damage</keyword>
<evidence type="ECO:0000259" key="6">
    <source>
        <dbReference type="Pfam" id="PF14500"/>
    </source>
</evidence>
<comment type="subcellular location">
    <subcellularLocation>
        <location evidence="1 4">Nucleus</location>
    </subcellularLocation>
</comment>
<dbReference type="InterPro" id="IPR039920">
    <property type="entry name" value="MMS19"/>
</dbReference>
<keyword evidence="8" id="KW-1185">Reference proteome</keyword>
<dbReference type="Proteomes" id="UP000053831">
    <property type="component" value="Unassembled WGS sequence"/>
</dbReference>
<sequence length="1187" mass="130403">MADFRQLAREFVLEDDAAKLADIAQRTAAEIQNAPAYSNPVARWVEAVQPWMPGSNDDANELPDWTSRAKALEFLSRTLDFLSLDLLTTAQVKLLIAFFGAMFDVDHKAGILASASALSRIITMRSFHPSSGYDIITKTCALQDDFLRQAPKTRLAVYELLRSLITNSDVAHDLQRRDGAEAGFMVRVMDLCRSERDPDCLDIWFDTLTKFLKMYQGITAEVVEKVYQAFYSYFPITVPRRLQTGVTTDDLKLRLRGCFSSSHRLAKLAFPFLIEKLDQGYGVTVAVKLDVLKTIKACLEEYTDPEESVIPHVLRLWTCLKYEVRNGDVEDTIWATLEVLKTLALRLQDENLRDYTLNVTRDCVDDLSNPIYTARAGRLLVSVLSASPTAFVLMVAPIITHIKEHIRRPKSPAHSQDLFKLLQVTLEARVLLAGVAMSNQDRSDFTAIDAIFKNLFNDVYKAALQKALTDDAGEEELQVAAVAAQGAGALMSARTAAVDEDLSSLLLPEAIRAQICQDLFSVLQRSLPGASQKRMPDDLVNEVAKALQRAVRADPRGFQPLADQAIHLVRVDQELRQVADLAEIARTLGPLLGYVGCSELPKSKADGMRNFLSLFCGWTKELLTHIDQKTDSAVWCAFLAGIQSIARYFSDALPKAESTEEPKAPHDASWVQHILERHPSLSLISGSAKHDLPPERLIQNGSVADTRDDFLLICLFVVRHLYRRATAKGDVDPPTGRPALGLSDDFSASPKASDFQYLHLLSSMASFVVHDFSESRQQSLGVERYALDLFQDETITIPATTSEKQSVNFDSLAAEGGSPWRWVLDGKANVLALGLFEGLRASGVKRLFDTGVPFELLISGALASPRTPEDSWTRPVARSILAVLANKYSIESAEGLMAALKLQLTRSVENARSAGSPDEVSRSLGQASSVIAIASGLLRRYGGKSAKVLVEALGEAPNDAVIGHHLARRLEMTVAPQQVLTKEEHAVVKPIWLQRVYVELVKPMVPKALSASAAEDRIVRTNFGIAVLLMVKHLPFSVYEEHAGQILRIAISAAQTLGPGAETLAALQVFKGMLAASPETAQAHLHSLVHVCIACLTDGTAPGSRARARPEWMPEGYLPARNRAAVGAGCQKLALEILAALPIIYEPERLLSFGPKVRKELCIACGHSVRELRGKARDGCTAWADVK</sequence>